<accession>A0A0C4ELT6</accession>
<dbReference type="EMBL" id="ADAS02000009">
    <property type="protein sequence ID" value="OAV98154.1"/>
    <property type="molecule type" value="Genomic_DNA"/>
</dbReference>
<protein>
    <submittedName>
        <fullName evidence="2 3">Uncharacterized protein</fullName>
    </submittedName>
</protein>
<keyword evidence="4" id="KW-1185">Reference proteome</keyword>
<dbReference type="OMA" id="INITHTP"/>
<dbReference type="Proteomes" id="UP000005240">
    <property type="component" value="Unassembled WGS sequence"/>
</dbReference>
<evidence type="ECO:0000313" key="3">
    <source>
        <dbReference type="EnsemblFungi" id="PTTG_01723-t43_1-p1"/>
    </source>
</evidence>
<feature type="region of interest" description="Disordered" evidence="1">
    <location>
        <begin position="121"/>
        <end position="149"/>
    </location>
</feature>
<name>A0A0C4ELT6_PUCT1</name>
<dbReference type="AlphaFoldDB" id="A0A0C4ELT6"/>
<dbReference type="VEuPathDB" id="FungiDB:PTTG_01723"/>
<reference evidence="2" key="1">
    <citation type="submission" date="2009-11" db="EMBL/GenBank/DDBJ databases">
        <authorList>
            <consortium name="The Broad Institute Genome Sequencing Platform"/>
            <person name="Ward D."/>
            <person name="Feldgarden M."/>
            <person name="Earl A."/>
            <person name="Young S.K."/>
            <person name="Zeng Q."/>
            <person name="Koehrsen M."/>
            <person name="Alvarado L."/>
            <person name="Berlin A."/>
            <person name="Bochicchio J."/>
            <person name="Borenstein D."/>
            <person name="Chapman S.B."/>
            <person name="Chen Z."/>
            <person name="Engels R."/>
            <person name="Freedman E."/>
            <person name="Gellesch M."/>
            <person name="Goldberg J."/>
            <person name="Griggs A."/>
            <person name="Gujja S."/>
            <person name="Heilman E."/>
            <person name="Heiman D."/>
            <person name="Hepburn T."/>
            <person name="Howarth C."/>
            <person name="Jen D."/>
            <person name="Larson L."/>
            <person name="Lewis B."/>
            <person name="Mehta T."/>
            <person name="Park D."/>
            <person name="Pearson M."/>
            <person name="Roberts A."/>
            <person name="Saif S."/>
            <person name="Shea T."/>
            <person name="Shenoy N."/>
            <person name="Sisk P."/>
            <person name="Stolte C."/>
            <person name="Sykes S."/>
            <person name="Thomson T."/>
            <person name="Walk T."/>
            <person name="White J."/>
            <person name="Yandava C."/>
            <person name="Izard J."/>
            <person name="Baranova O.V."/>
            <person name="Blanton J.M."/>
            <person name="Tanner A.C."/>
            <person name="Dewhirst F.E."/>
            <person name="Haas B."/>
            <person name="Nusbaum C."/>
            <person name="Birren B."/>
        </authorList>
    </citation>
    <scope>NUCLEOTIDE SEQUENCE [LARGE SCALE GENOMIC DNA]</scope>
    <source>
        <strain evidence="2">1-1 BBBD Race 1</strain>
    </source>
</reference>
<evidence type="ECO:0000256" key="1">
    <source>
        <dbReference type="SAM" id="MobiDB-lite"/>
    </source>
</evidence>
<organism evidence="2">
    <name type="scientific">Puccinia triticina (isolate 1-1 / race 1 (BBBD))</name>
    <name type="common">Brown leaf rust fungus</name>
    <dbReference type="NCBI Taxonomy" id="630390"/>
    <lineage>
        <taxon>Eukaryota</taxon>
        <taxon>Fungi</taxon>
        <taxon>Dikarya</taxon>
        <taxon>Basidiomycota</taxon>
        <taxon>Pucciniomycotina</taxon>
        <taxon>Pucciniomycetes</taxon>
        <taxon>Pucciniales</taxon>
        <taxon>Pucciniaceae</taxon>
        <taxon>Puccinia</taxon>
    </lineage>
</organism>
<dbReference type="OrthoDB" id="2497589at2759"/>
<gene>
    <name evidence="2" type="ORF">PTTG_01723</name>
</gene>
<feature type="compositionally biased region" description="Low complexity" evidence="1">
    <location>
        <begin position="10"/>
        <end position="31"/>
    </location>
</feature>
<feature type="region of interest" description="Disordered" evidence="1">
    <location>
        <begin position="1"/>
        <end position="55"/>
    </location>
</feature>
<dbReference type="EnsemblFungi" id="PTTG_01723-t43_1">
    <property type="protein sequence ID" value="PTTG_01723-t43_1-p1"/>
    <property type="gene ID" value="PTTG_01723"/>
</dbReference>
<reference evidence="3 4" key="3">
    <citation type="journal article" date="2017" name="G3 (Bethesda)">
        <title>Comparative analysis highlights variable genome content of wheat rusts and divergence of the mating loci.</title>
        <authorList>
            <person name="Cuomo C.A."/>
            <person name="Bakkeren G."/>
            <person name="Khalil H.B."/>
            <person name="Panwar V."/>
            <person name="Joly D."/>
            <person name="Linning R."/>
            <person name="Sakthikumar S."/>
            <person name="Song X."/>
            <person name="Adiconis X."/>
            <person name="Fan L."/>
            <person name="Goldberg J.M."/>
            <person name="Levin J.Z."/>
            <person name="Young S."/>
            <person name="Zeng Q."/>
            <person name="Anikster Y."/>
            <person name="Bruce M."/>
            <person name="Wang M."/>
            <person name="Yin C."/>
            <person name="McCallum B."/>
            <person name="Szabo L.J."/>
            <person name="Hulbert S."/>
            <person name="Chen X."/>
            <person name="Fellers J.P."/>
        </authorList>
    </citation>
    <scope>NUCLEOTIDE SEQUENCE</scope>
    <source>
        <strain evidence="3">isolate 1-1 / race 1 (BBBD)</strain>
        <strain evidence="4">Isolate 1-1 / race 1 (BBBD)</strain>
    </source>
</reference>
<sequence>MAPKRKDGQSSKPSSANAAAEKAADPTASAPSGDEETATAPKKAKFVKADPGMTAKEFEESAKEITLSIGEGGEFGTVVAEPTTFSTGSWGWKGNSKLPIKVTVNGEEKEVLVQIGINMTVSGSKPDAKKASTSTAKRGRPRKNPVTED</sequence>
<reference evidence="2" key="2">
    <citation type="submission" date="2016-05" db="EMBL/GenBank/DDBJ databases">
        <title>Comparative analysis highlights variable genome content of wheat rusts and divergence of the mating loci.</title>
        <authorList>
            <person name="Cuomo C.A."/>
            <person name="Bakkeren G."/>
            <person name="Szabo L."/>
            <person name="Khalil H."/>
            <person name="Joly D."/>
            <person name="Goldberg J."/>
            <person name="Young S."/>
            <person name="Zeng Q."/>
            <person name="Fellers J."/>
        </authorList>
    </citation>
    <scope>NUCLEOTIDE SEQUENCE [LARGE SCALE GENOMIC DNA]</scope>
    <source>
        <strain evidence="2">1-1 BBBD Race 1</strain>
    </source>
</reference>
<evidence type="ECO:0000313" key="4">
    <source>
        <dbReference type="Proteomes" id="UP000005240"/>
    </source>
</evidence>
<evidence type="ECO:0000313" key="2">
    <source>
        <dbReference type="EMBL" id="OAV98154.1"/>
    </source>
</evidence>
<proteinExistence type="predicted"/>
<reference evidence="3" key="4">
    <citation type="submission" date="2025-05" db="UniProtKB">
        <authorList>
            <consortium name="EnsemblFungi"/>
        </authorList>
    </citation>
    <scope>IDENTIFICATION</scope>
    <source>
        <strain evidence="3">isolate 1-1 / race 1 (BBBD)</strain>
    </source>
</reference>